<dbReference type="GO" id="GO:0003677">
    <property type="term" value="F:DNA binding"/>
    <property type="evidence" value="ECO:0007669"/>
    <property type="project" value="UniProtKB-KW"/>
</dbReference>
<evidence type="ECO:0000256" key="3">
    <source>
        <dbReference type="ARBA" id="ARBA00023125"/>
    </source>
</evidence>
<proteinExistence type="inferred from homology"/>
<evidence type="ECO:0000256" key="4">
    <source>
        <dbReference type="ARBA" id="ARBA00023163"/>
    </source>
</evidence>
<keyword evidence="4" id="KW-0804">Transcription</keyword>
<comment type="similarity">
    <text evidence="1">Belongs to the LysR transcriptional regulatory family.</text>
</comment>
<dbReference type="InterPro" id="IPR036390">
    <property type="entry name" value="WH_DNA-bd_sf"/>
</dbReference>
<dbReference type="Proteomes" id="UP001333710">
    <property type="component" value="Chromosome"/>
</dbReference>
<dbReference type="InterPro" id="IPR037402">
    <property type="entry name" value="YidZ_PBP2"/>
</dbReference>
<dbReference type="PRINTS" id="PR00039">
    <property type="entry name" value="HTHLYSR"/>
</dbReference>
<organism evidence="6 7">
    <name type="scientific">Planctobacterium marinum</name>
    <dbReference type="NCBI Taxonomy" id="1631968"/>
    <lineage>
        <taxon>Bacteria</taxon>
        <taxon>Pseudomonadati</taxon>
        <taxon>Pseudomonadota</taxon>
        <taxon>Gammaproteobacteria</taxon>
        <taxon>Alteromonadales</taxon>
        <taxon>Alteromonadaceae</taxon>
        <taxon>Planctobacterium</taxon>
    </lineage>
</organism>
<dbReference type="Pfam" id="PF03466">
    <property type="entry name" value="LysR_substrate"/>
    <property type="match status" value="1"/>
</dbReference>
<gene>
    <name evidence="6" type="ORF">MACH26_09150</name>
</gene>
<dbReference type="PANTHER" id="PTHR30118">
    <property type="entry name" value="HTH-TYPE TRANSCRIPTIONAL REGULATOR LEUO-RELATED"/>
    <property type="match status" value="1"/>
</dbReference>
<dbReference type="AlphaFoldDB" id="A0AA48HHH2"/>
<protein>
    <submittedName>
        <fullName evidence="6">LysR family transcriptional regulator</fullName>
    </submittedName>
</protein>
<dbReference type="InterPro" id="IPR005119">
    <property type="entry name" value="LysR_subst-bd"/>
</dbReference>
<name>A0AA48HHH2_9ALTE</name>
<evidence type="ECO:0000313" key="6">
    <source>
        <dbReference type="EMBL" id="BDX05394.1"/>
    </source>
</evidence>
<evidence type="ECO:0000256" key="1">
    <source>
        <dbReference type="ARBA" id="ARBA00009437"/>
    </source>
</evidence>
<dbReference type="SUPFAM" id="SSF53850">
    <property type="entry name" value="Periplasmic binding protein-like II"/>
    <property type="match status" value="1"/>
</dbReference>
<dbReference type="SUPFAM" id="SSF46785">
    <property type="entry name" value="Winged helix' DNA-binding domain"/>
    <property type="match status" value="1"/>
</dbReference>
<evidence type="ECO:0000256" key="2">
    <source>
        <dbReference type="ARBA" id="ARBA00023015"/>
    </source>
</evidence>
<dbReference type="InterPro" id="IPR000847">
    <property type="entry name" value="LysR_HTH_N"/>
</dbReference>
<dbReference type="InterPro" id="IPR036388">
    <property type="entry name" value="WH-like_DNA-bd_sf"/>
</dbReference>
<dbReference type="Gene3D" id="1.10.10.10">
    <property type="entry name" value="Winged helix-like DNA-binding domain superfamily/Winged helix DNA-binding domain"/>
    <property type="match status" value="1"/>
</dbReference>
<dbReference type="GO" id="GO:0003700">
    <property type="term" value="F:DNA-binding transcription factor activity"/>
    <property type="evidence" value="ECO:0007669"/>
    <property type="project" value="InterPro"/>
</dbReference>
<dbReference type="PANTHER" id="PTHR30118:SF15">
    <property type="entry name" value="TRANSCRIPTIONAL REGULATORY PROTEIN"/>
    <property type="match status" value="1"/>
</dbReference>
<dbReference type="CDD" id="cd08417">
    <property type="entry name" value="PBP2_Nitroaromatics_like"/>
    <property type="match status" value="1"/>
</dbReference>
<evidence type="ECO:0000259" key="5">
    <source>
        <dbReference type="PROSITE" id="PS50931"/>
    </source>
</evidence>
<feature type="domain" description="HTH lysR-type" evidence="5">
    <location>
        <begin position="11"/>
        <end position="67"/>
    </location>
</feature>
<dbReference type="Pfam" id="PF00126">
    <property type="entry name" value="HTH_1"/>
    <property type="match status" value="1"/>
</dbReference>
<dbReference type="KEGG" id="pmaw:MACH26_09150"/>
<dbReference type="EMBL" id="AP027272">
    <property type="protein sequence ID" value="BDX05394.1"/>
    <property type="molecule type" value="Genomic_DNA"/>
</dbReference>
<dbReference type="InterPro" id="IPR050389">
    <property type="entry name" value="LysR-type_TF"/>
</dbReference>
<keyword evidence="7" id="KW-1185">Reference proteome</keyword>
<dbReference type="PROSITE" id="PS50931">
    <property type="entry name" value="HTH_LYSR"/>
    <property type="match status" value="1"/>
</dbReference>
<accession>A0AA48HHH2</accession>
<reference evidence="6" key="1">
    <citation type="submission" date="2023-01" db="EMBL/GenBank/DDBJ databases">
        <title>Complete genome sequence of Planctobacterium marinum strain Dej080120_11.</title>
        <authorList>
            <person name="Ueki S."/>
            <person name="Maruyama F."/>
        </authorList>
    </citation>
    <scope>NUCLEOTIDE SEQUENCE</scope>
    <source>
        <strain evidence="6">Dej080120_11</strain>
    </source>
</reference>
<keyword evidence="2" id="KW-0805">Transcription regulation</keyword>
<evidence type="ECO:0000313" key="7">
    <source>
        <dbReference type="Proteomes" id="UP001333710"/>
    </source>
</evidence>
<sequence>MIKKMNIYSKDLNSLLVFNVLYEERNLTKAAERLALSQPALSHRLTKLRNEFNDPLFVRAARGLTVTPAAERYAQEISRLVADLEGLYQTLEPEDFLKKPHKVSLFATDLVEHILVADLLTRTRHEAPALQLAMRDTRGKLPKQELQNGECDIAIAGFFNDVPGGFYQQFLCSHPFVVLAHKDNPHINDELQLNEYLACSHVIVTLSGALNGQIDKTLKGIGRERKVIAGYSSFLAPLELLAKQKDILFTCVKPVADIAIRRDNNFIWHTCPVPLASVDYVQIWHERTHNDPMRKWLRQQIKSIMSEQGTV</sequence>
<keyword evidence="3" id="KW-0238">DNA-binding</keyword>
<dbReference type="Gene3D" id="3.40.190.10">
    <property type="entry name" value="Periplasmic binding protein-like II"/>
    <property type="match status" value="2"/>
</dbReference>